<dbReference type="Gene3D" id="3.30.750.24">
    <property type="entry name" value="STAS domain"/>
    <property type="match status" value="1"/>
</dbReference>
<organism evidence="2 3">
    <name type="scientific">Aquimonas voraii</name>
    <dbReference type="NCBI Taxonomy" id="265719"/>
    <lineage>
        <taxon>Bacteria</taxon>
        <taxon>Pseudomonadati</taxon>
        <taxon>Pseudomonadota</taxon>
        <taxon>Gammaproteobacteria</taxon>
        <taxon>Lysobacterales</taxon>
        <taxon>Lysobacteraceae</taxon>
        <taxon>Aquimonas</taxon>
    </lineage>
</organism>
<reference evidence="2 3" key="1">
    <citation type="submission" date="2016-10" db="EMBL/GenBank/DDBJ databases">
        <authorList>
            <person name="de Groot N.N."/>
        </authorList>
    </citation>
    <scope>NUCLEOTIDE SEQUENCE [LARGE SCALE GENOMIC DNA]</scope>
    <source>
        <strain evidence="2 3">DSM 16957</strain>
    </source>
</reference>
<dbReference type="InterPro" id="IPR036513">
    <property type="entry name" value="STAS_dom_sf"/>
</dbReference>
<dbReference type="AlphaFoldDB" id="A0A1G6W682"/>
<evidence type="ECO:0000259" key="1">
    <source>
        <dbReference type="PROSITE" id="PS50801"/>
    </source>
</evidence>
<evidence type="ECO:0000313" key="2">
    <source>
        <dbReference type="EMBL" id="SDD61450.1"/>
    </source>
</evidence>
<dbReference type="PROSITE" id="PS50801">
    <property type="entry name" value="STAS"/>
    <property type="match status" value="1"/>
</dbReference>
<dbReference type="InterPro" id="IPR058548">
    <property type="entry name" value="MlaB-like_STAS"/>
</dbReference>
<proteinExistence type="predicted"/>
<name>A0A1G6W682_9GAMM</name>
<dbReference type="Pfam" id="PF13466">
    <property type="entry name" value="STAS_2"/>
    <property type="match status" value="1"/>
</dbReference>
<feature type="domain" description="STAS" evidence="1">
    <location>
        <begin position="1"/>
        <end position="91"/>
    </location>
</feature>
<dbReference type="RefSeq" id="WP_091241888.1">
    <property type="nucleotide sequence ID" value="NZ_FNAG01000004.1"/>
</dbReference>
<evidence type="ECO:0000313" key="3">
    <source>
        <dbReference type="Proteomes" id="UP000199603"/>
    </source>
</evidence>
<dbReference type="SUPFAM" id="SSF52091">
    <property type="entry name" value="SpoIIaa-like"/>
    <property type="match status" value="1"/>
</dbReference>
<dbReference type="EMBL" id="FNAG01000004">
    <property type="protein sequence ID" value="SDD61450.1"/>
    <property type="molecule type" value="Genomic_DNA"/>
</dbReference>
<dbReference type="InterPro" id="IPR002645">
    <property type="entry name" value="STAS_dom"/>
</dbReference>
<keyword evidence="3" id="KW-1185">Reference proteome</keyword>
<dbReference type="OrthoDB" id="7068790at2"/>
<gene>
    <name evidence="2" type="ORF">SAMN04488509_104157</name>
</gene>
<sequence>MSTIQIPEDLGIEAAEPLLEQLRGLAKGKKPLKLDGSKVSRLHAASLQVLAALVLQRRGAGLETQIENPSDEFKAAARISGLGGLFGWSSP</sequence>
<dbReference type="Proteomes" id="UP000199603">
    <property type="component" value="Unassembled WGS sequence"/>
</dbReference>
<accession>A0A1G6W682</accession>
<protein>
    <submittedName>
        <fullName evidence="2">Anti-anti-sigma regulatory factor (Antagonist of anti-sigma factor)</fullName>
    </submittedName>
</protein>
<dbReference type="STRING" id="265719.SAMN04488509_104157"/>